<feature type="domain" description="LysM" evidence="3">
    <location>
        <begin position="339"/>
        <end position="382"/>
    </location>
</feature>
<feature type="domain" description="LysM" evidence="3">
    <location>
        <begin position="105"/>
        <end position="148"/>
    </location>
</feature>
<feature type="domain" description="LysM" evidence="3">
    <location>
        <begin position="266"/>
        <end position="309"/>
    </location>
</feature>
<feature type="domain" description="LysM" evidence="3">
    <location>
        <begin position="191"/>
        <end position="234"/>
    </location>
</feature>
<feature type="chain" id="PRO_5020551616" evidence="2">
    <location>
        <begin position="22"/>
        <end position="513"/>
    </location>
</feature>
<evidence type="ECO:0000313" key="5">
    <source>
        <dbReference type="EMBL" id="TCO25309.1"/>
    </source>
</evidence>
<evidence type="ECO:0000313" key="4">
    <source>
        <dbReference type="EMBL" id="GGE46552.1"/>
    </source>
</evidence>
<dbReference type="InterPro" id="IPR018392">
    <property type="entry name" value="LysM"/>
</dbReference>
<comment type="caution">
    <text evidence="5">The sequence shown here is derived from an EMBL/GenBank/DDBJ whole genome shotgun (WGS) entry which is preliminary data.</text>
</comment>
<dbReference type="EMBL" id="BMJO01000002">
    <property type="protein sequence ID" value="GGE46552.1"/>
    <property type="molecule type" value="Genomic_DNA"/>
</dbReference>
<organism evidence="5 6">
    <name type="scientific">Pedobacter psychrotolerans</name>
    <dbReference type="NCBI Taxonomy" id="1843235"/>
    <lineage>
        <taxon>Bacteria</taxon>
        <taxon>Pseudomonadati</taxon>
        <taxon>Bacteroidota</taxon>
        <taxon>Sphingobacteriia</taxon>
        <taxon>Sphingobacteriales</taxon>
        <taxon>Sphingobacteriaceae</taxon>
        <taxon>Pedobacter</taxon>
    </lineage>
</organism>
<sequence length="513" mass="56147">MHKIYLSAVVLFALNIANAKANTARDSIGVENNNGKKLIVHQIVAKDTYYSVGRRYNVSPKDIMAFNENKFLQVGVIIKVPTNIPWGSNNTPNPATTFSTDGGIIEYTVKAKDNLNAIAEKYGTTVNEIKRLNNLKGNNLSIGQLLKIPAKNGSASNTQETPIQTVKADPTPTVQPTTTTTTTTTTDQTMIEHTVAPKEFLGKIAEKYGTTVEEVKKANNLSGNNLRIGQKLKIPATKNVDENKVVSVSEQTTPVTDAAKPVDAVGTHTVLRNETIFTVAKQYGITAYQLRKLNNLPDNAIAIGQVLKVPGGIITDVQVPKDKQAEQITKPASSKEESFIHTVADGENIFTIAKKYNVTAYQIRTANKMDDNTIKTDQKLIIPRPPQARSVNDLSKEEQVNEPDSTMVKDPKLRRDPSVYGLSQIEEKGTAIWIADADLDSSKMLVLHRTAPVGRVIKLTNPMTNRTTFAKVVGKFTENESTKDVIIVMTKAVADSLGALDKRFLCNLTYSAQ</sequence>
<dbReference type="PROSITE" id="PS51782">
    <property type="entry name" value="LYSM"/>
    <property type="match status" value="4"/>
</dbReference>
<evidence type="ECO:0000259" key="3">
    <source>
        <dbReference type="PROSITE" id="PS51782"/>
    </source>
</evidence>
<dbReference type="PANTHER" id="PTHR33734:SF22">
    <property type="entry name" value="MEMBRANE-BOUND LYTIC MUREIN TRANSGLYCOSYLASE D"/>
    <property type="match status" value="1"/>
</dbReference>
<feature type="region of interest" description="Disordered" evidence="1">
    <location>
        <begin position="388"/>
        <end position="413"/>
    </location>
</feature>
<dbReference type="OrthoDB" id="2149800at2"/>
<dbReference type="PANTHER" id="PTHR33734">
    <property type="entry name" value="LYSM DOMAIN-CONTAINING GPI-ANCHORED PROTEIN 2"/>
    <property type="match status" value="1"/>
</dbReference>
<protein>
    <submittedName>
        <fullName evidence="5">LysM repeat protein</fullName>
    </submittedName>
</protein>
<accession>A0A4R2HC84</accession>
<feature type="signal peptide" evidence="2">
    <location>
        <begin position="1"/>
        <end position="21"/>
    </location>
</feature>
<dbReference type="InterPro" id="IPR036779">
    <property type="entry name" value="LysM_dom_sf"/>
</dbReference>
<reference evidence="4" key="4">
    <citation type="submission" date="2024-05" db="EMBL/GenBank/DDBJ databases">
        <authorList>
            <person name="Sun Q."/>
            <person name="Zhou Y."/>
        </authorList>
    </citation>
    <scope>NUCLEOTIDE SEQUENCE</scope>
    <source>
        <strain evidence="4">CGMCC 1.15644</strain>
    </source>
</reference>
<reference evidence="4" key="1">
    <citation type="journal article" date="2014" name="Int. J. Syst. Evol. Microbiol.">
        <title>Complete genome of a new Firmicutes species belonging to the dominant human colonic microbiota ('Ruminococcus bicirculans') reveals two chromosomes and a selective capacity to utilize plant glucans.</title>
        <authorList>
            <consortium name="NISC Comparative Sequencing Program"/>
            <person name="Wegmann U."/>
            <person name="Louis P."/>
            <person name="Goesmann A."/>
            <person name="Henrissat B."/>
            <person name="Duncan S.H."/>
            <person name="Flint H.J."/>
        </authorList>
    </citation>
    <scope>NUCLEOTIDE SEQUENCE</scope>
    <source>
        <strain evidence="4">CGMCC 1.15644</strain>
    </source>
</reference>
<evidence type="ECO:0000313" key="7">
    <source>
        <dbReference type="Proteomes" id="UP000622648"/>
    </source>
</evidence>
<reference evidence="7" key="2">
    <citation type="journal article" date="2019" name="Int. J. Syst. Evol. Microbiol.">
        <title>The Global Catalogue of Microorganisms (GCM) 10K type strain sequencing project: providing services to taxonomists for standard genome sequencing and annotation.</title>
        <authorList>
            <consortium name="The Broad Institute Genomics Platform"/>
            <consortium name="The Broad Institute Genome Sequencing Center for Infectious Disease"/>
            <person name="Wu L."/>
            <person name="Ma J."/>
        </authorList>
    </citation>
    <scope>NUCLEOTIDE SEQUENCE [LARGE SCALE GENOMIC DNA]</scope>
    <source>
        <strain evidence="7">CGMCC 1.15644</strain>
    </source>
</reference>
<reference evidence="5 6" key="3">
    <citation type="submission" date="2019-03" db="EMBL/GenBank/DDBJ databases">
        <title>Genomic Encyclopedia of Type Strains, Phase IV (KMG-IV): sequencing the most valuable type-strain genomes for metagenomic binning, comparative biology and taxonomic classification.</title>
        <authorList>
            <person name="Goeker M."/>
        </authorList>
    </citation>
    <scope>NUCLEOTIDE SEQUENCE [LARGE SCALE GENOMIC DNA]</scope>
    <source>
        <strain evidence="5 6">DSM 103236</strain>
    </source>
</reference>
<name>A0A4R2HC84_9SPHI</name>
<evidence type="ECO:0000256" key="1">
    <source>
        <dbReference type="SAM" id="MobiDB-lite"/>
    </source>
</evidence>
<dbReference type="AlphaFoldDB" id="A0A4R2HC84"/>
<keyword evidence="7" id="KW-1185">Reference proteome</keyword>
<proteinExistence type="predicted"/>
<gene>
    <name evidence="5" type="ORF">EV200_104346</name>
    <name evidence="4" type="ORF">GCM10011413_10750</name>
</gene>
<dbReference type="EMBL" id="SLWO01000004">
    <property type="protein sequence ID" value="TCO25309.1"/>
    <property type="molecule type" value="Genomic_DNA"/>
</dbReference>
<keyword evidence="2" id="KW-0732">Signal</keyword>
<dbReference type="RefSeq" id="WP_132532933.1">
    <property type="nucleotide sequence ID" value="NZ_BMJO01000002.1"/>
</dbReference>
<dbReference type="GO" id="GO:0008932">
    <property type="term" value="F:lytic endotransglycosylase activity"/>
    <property type="evidence" value="ECO:0007669"/>
    <property type="project" value="TreeGrafter"/>
</dbReference>
<dbReference type="Pfam" id="PF01476">
    <property type="entry name" value="LysM"/>
    <property type="match status" value="5"/>
</dbReference>
<dbReference type="Proteomes" id="UP000295684">
    <property type="component" value="Unassembled WGS sequence"/>
</dbReference>
<evidence type="ECO:0000256" key="2">
    <source>
        <dbReference type="SAM" id="SignalP"/>
    </source>
</evidence>
<dbReference type="Proteomes" id="UP000622648">
    <property type="component" value="Unassembled WGS sequence"/>
</dbReference>
<dbReference type="CDD" id="cd00118">
    <property type="entry name" value="LysM"/>
    <property type="match status" value="4"/>
</dbReference>
<dbReference type="SUPFAM" id="SSF54106">
    <property type="entry name" value="LysM domain"/>
    <property type="match status" value="5"/>
</dbReference>
<dbReference type="SMART" id="SM00257">
    <property type="entry name" value="LysM"/>
    <property type="match status" value="5"/>
</dbReference>
<dbReference type="Gene3D" id="3.10.350.10">
    <property type="entry name" value="LysM domain"/>
    <property type="match status" value="5"/>
</dbReference>
<evidence type="ECO:0000313" key="6">
    <source>
        <dbReference type="Proteomes" id="UP000295684"/>
    </source>
</evidence>